<dbReference type="FunFam" id="3.20.20.70:FF:000018">
    <property type="entry name" value="Probable transaldolase"/>
    <property type="match status" value="1"/>
</dbReference>
<comment type="subcellular location">
    <subcellularLocation>
        <location evidence="1">Cytoplasm</location>
    </subcellularLocation>
</comment>
<dbReference type="GO" id="GO:0005975">
    <property type="term" value="P:carbohydrate metabolic process"/>
    <property type="evidence" value="ECO:0007669"/>
    <property type="project" value="InterPro"/>
</dbReference>
<evidence type="ECO:0000256" key="1">
    <source>
        <dbReference type="ARBA" id="ARBA00004496"/>
    </source>
</evidence>
<comment type="caution">
    <text evidence="5">The sequence shown here is derived from an EMBL/GenBank/DDBJ whole genome shotgun (WGS) entry which is preliminary data.</text>
</comment>
<dbReference type="Gene3D" id="3.20.20.70">
    <property type="entry name" value="Aldolase class I"/>
    <property type="match status" value="1"/>
</dbReference>
<proteinExistence type="predicted"/>
<dbReference type="InterPro" id="IPR013785">
    <property type="entry name" value="Aldolase_TIM"/>
</dbReference>
<gene>
    <name evidence="5" type="ORF">H8695_03640</name>
</gene>
<dbReference type="GO" id="GO:0016740">
    <property type="term" value="F:transferase activity"/>
    <property type="evidence" value="ECO:0007669"/>
    <property type="project" value="UniProtKB-KW"/>
</dbReference>
<reference evidence="5" key="1">
    <citation type="submission" date="2020-08" db="EMBL/GenBank/DDBJ databases">
        <title>Genome public.</title>
        <authorList>
            <person name="Liu C."/>
            <person name="Sun Q."/>
        </authorList>
    </citation>
    <scope>NUCLEOTIDE SEQUENCE</scope>
    <source>
        <strain evidence="5">BX7</strain>
    </source>
</reference>
<keyword evidence="3" id="KW-0808">Transferase</keyword>
<dbReference type="PROSITE" id="PS01054">
    <property type="entry name" value="TRANSALDOLASE_1"/>
    <property type="match status" value="1"/>
</dbReference>
<evidence type="ECO:0000313" key="5">
    <source>
        <dbReference type="EMBL" id="MBC8535783.1"/>
    </source>
</evidence>
<dbReference type="AlphaFoldDB" id="A0A926DCV8"/>
<keyword evidence="4" id="KW-0704">Schiff base</keyword>
<dbReference type="PANTHER" id="PTHR10683">
    <property type="entry name" value="TRANSALDOLASE"/>
    <property type="match status" value="1"/>
</dbReference>
<dbReference type="InterPro" id="IPR001585">
    <property type="entry name" value="TAL/FSA"/>
</dbReference>
<dbReference type="Proteomes" id="UP000620366">
    <property type="component" value="Unassembled WGS sequence"/>
</dbReference>
<dbReference type="PANTHER" id="PTHR10683:SF28">
    <property type="entry name" value="TRANSALDOLASE C"/>
    <property type="match status" value="1"/>
</dbReference>
<sequence length="224" mass="24048">MELLLDTGNLHEIERCCAQYAVAGVTTNPSIMSKESADFFELLRAIRGVIGREATLHVQTVGASTQEILRDADTLLDRVGSDTYIKIPTTAQGLTAMKQLKERGVHVTATAVYSVSQALMAASVGADYIAPYFNRICNFGADGAAEIARMAELYRVQGCKTKIVAASFKNIGQVIEALLAGAQAVTVPGELLDQMTANPAIEQAVKNFRADWDGRHGGRAICEL</sequence>
<keyword evidence="6" id="KW-1185">Reference proteome</keyword>
<keyword evidence="2" id="KW-0963">Cytoplasm</keyword>
<protein>
    <submittedName>
        <fullName evidence="5">Fructose-6-phosphate aldolase</fullName>
    </submittedName>
</protein>
<dbReference type="RefSeq" id="WP_249299527.1">
    <property type="nucleotide sequence ID" value="NZ_JACRSP010000002.1"/>
</dbReference>
<dbReference type="GO" id="GO:0005737">
    <property type="term" value="C:cytoplasm"/>
    <property type="evidence" value="ECO:0007669"/>
    <property type="project" value="UniProtKB-SubCell"/>
</dbReference>
<name>A0A926DCV8_9FIRM</name>
<dbReference type="CDD" id="cd00956">
    <property type="entry name" value="Transaldolase_FSA"/>
    <property type="match status" value="1"/>
</dbReference>
<dbReference type="SUPFAM" id="SSF51569">
    <property type="entry name" value="Aldolase"/>
    <property type="match status" value="1"/>
</dbReference>
<evidence type="ECO:0000256" key="4">
    <source>
        <dbReference type="ARBA" id="ARBA00023270"/>
    </source>
</evidence>
<dbReference type="EMBL" id="JACRSP010000002">
    <property type="protein sequence ID" value="MBC8535783.1"/>
    <property type="molecule type" value="Genomic_DNA"/>
</dbReference>
<dbReference type="InterPro" id="IPR033919">
    <property type="entry name" value="TSA/FSA_arc/bac"/>
</dbReference>
<accession>A0A926DCV8</accession>
<dbReference type="Pfam" id="PF00923">
    <property type="entry name" value="TAL_FSA"/>
    <property type="match status" value="1"/>
</dbReference>
<evidence type="ECO:0000256" key="2">
    <source>
        <dbReference type="ARBA" id="ARBA00022490"/>
    </source>
</evidence>
<evidence type="ECO:0000313" key="6">
    <source>
        <dbReference type="Proteomes" id="UP000620366"/>
    </source>
</evidence>
<evidence type="ECO:0000256" key="3">
    <source>
        <dbReference type="ARBA" id="ARBA00022679"/>
    </source>
</evidence>
<dbReference type="InterPro" id="IPR018225">
    <property type="entry name" value="Transaldolase_AS"/>
</dbReference>
<organism evidence="5 6">
    <name type="scientific">Feifania hominis</name>
    <dbReference type="NCBI Taxonomy" id="2763660"/>
    <lineage>
        <taxon>Bacteria</taxon>
        <taxon>Bacillati</taxon>
        <taxon>Bacillota</taxon>
        <taxon>Clostridia</taxon>
        <taxon>Eubacteriales</taxon>
        <taxon>Feifaniaceae</taxon>
        <taxon>Feifania</taxon>
    </lineage>
</organism>
<dbReference type="GO" id="GO:0016832">
    <property type="term" value="F:aldehyde-lyase activity"/>
    <property type="evidence" value="ECO:0007669"/>
    <property type="project" value="InterPro"/>
</dbReference>
<dbReference type="NCBIfam" id="NF009299">
    <property type="entry name" value="PRK12656.1"/>
    <property type="match status" value="1"/>
</dbReference>